<accession>A0ABP3GBT7</accession>
<reference evidence="2" key="1">
    <citation type="journal article" date="2019" name="Int. J. Syst. Evol. Microbiol.">
        <title>The Global Catalogue of Microorganisms (GCM) 10K type strain sequencing project: providing services to taxonomists for standard genome sequencing and annotation.</title>
        <authorList>
            <consortium name="The Broad Institute Genomics Platform"/>
            <consortium name="The Broad Institute Genome Sequencing Center for Infectious Disease"/>
            <person name="Wu L."/>
            <person name="Ma J."/>
        </authorList>
    </citation>
    <scope>NUCLEOTIDE SEQUENCE [LARGE SCALE GENOMIC DNA]</scope>
    <source>
        <strain evidence="2">JCM 4565</strain>
    </source>
</reference>
<organism evidence="1 2">
    <name type="scientific">Streptomyces blastmyceticus</name>
    <dbReference type="NCBI Taxonomy" id="68180"/>
    <lineage>
        <taxon>Bacteria</taxon>
        <taxon>Bacillati</taxon>
        <taxon>Actinomycetota</taxon>
        <taxon>Actinomycetes</taxon>
        <taxon>Kitasatosporales</taxon>
        <taxon>Streptomycetaceae</taxon>
        <taxon>Streptomyces</taxon>
    </lineage>
</organism>
<protein>
    <submittedName>
        <fullName evidence="1">Uncharacterized protein</fullName>
    </submittedName>
</protein>
<evidence type="ECO:0000313" key="2">
    <source>
        <dbReference type="Proteomes" id="UP001500063"/>
    </source>
</evidence>
<keyword evidence="2" id="KW-1185">Reference proteome</keyword>
<proteinExistence type="predicted"/>
<evidence type="ECO:0000313" key="1">
    <source>
        <dbReference type="EMBL" id="GAA0339098.1"/>
    </source>
</evidence>
<dbReference type="RefSeq" id="WP_116212166.1">
    <property type="nucleotide sequence ID" value="NZ_BAAABW010000008.1"/>
</dbReference>
<gene>
    <name evidence="1" type="ORF">GCM10010319_13820</name>
</gene>
<dbReference type="Proteomes" id="UP001500063">
    <property type="component" value="Unassembled WGS sequence"/>
</dbReference>
<name>A0ABP3GBT7_9ACTN</name>
<comment type="caution">
    <text evidence="1">The sequence shown here is derived from an EMBL/GenBank/DDBJ whole genome shotgun (WGS) entry which is preliminary data.</text>
</comment>
<sequence length="87" mass="9778">MGDWGWEYDPDARHVIGDTPNLAFVARVEERADELVRAAAALYLDGTAYQGPSPGVREEVIPAGMFQYLTVVRQQRLYIVQVTAWPL</sequence>
<dbReference type="EMBL" id="BAAABW010000008">
    <property type="protein sequence ID" value="GAA0339098.1"/>
    <property type="molecule type" value="Genomic_DNA"/>
</dbReference>